<keyword evidence="2" id="KW-1185">Reference proteome</keyword>
<proteinExistence type="predicted"/>
<dbReference type="Proteomes" id="UP001642360">
    <property type="component" value="Unassembled WGS sequence"/>
</dbReference>
<gene>
    <name evidence="1" type="ORF">ILEXP_LOCUS2450</name>
</gene>
<accession>A0ABC8QRZ9</accession>
<protein>
    <submittedName>
        <fullName evidence="1">Uncharacterized protein</fullName>
    </submittedName>
</protein>
<reference evidence="1 2" key="1">
    <citation type="submission" date="2024-02" db="EMBL/GenBank/DDBJ databases">
        <authorList>
            <person name="Vignale AGUSTIN F."/>
            <person name="Sosa J E."/>
            <person name="Modenutti C."/>
        </authorList>
    </citation>
    <scope>NUCLEOTIDE SEQUENCE [LARGE SCALE GENOMIC DNA]</scope>
</reference>
<dbReference type="EMBL" id="CAUOFW020000714">
    <property type="protein sequence ID" value="CAK9135499.1"/>
    <property type="molecule type" value="Genomic_DNA"/>
</dbReference>
<sequence length="115" mass="12110">MNEWVVVSNKGKEKVNSYIAPVVLPNPKPKTNASASSGGSPVVLVMIGMQMHTQNIFNALLGKGNNLDPLMASPDLNPLGSKFTIVGEVAKKLELSISSCSSNCKKKKGKGNSPT</sequence>
<dbReference type="AlphaFoldDB" id="A0ABC8QRZ9"/>
<organism evidence="1 2">
    <name type="scientific">Ilex paraguariensis</name>
    <name type="common">yerba mate</name>
    <dbReference type="NCBI Taxonomy" id="185542"/>
    <lineage>
        <taxon>Eukaryota</taxon>
        <taxon>Viridiplantae</taxon>
        <taxon>Streptophyta</taxon>
        <taxon>Embryophyta</taxon>
        <taxon>Tracheophyta</taxon>
        <taxon>Spermatophyta</taxon>
        <taxon>Magnoliopsida</taxon>
        <taxon>eudicotyledons</taxon>
        <taxon>Gunneridae</taxon>
        <taxon>Pentapetalae</taxon>
        <taxon>asterids</taxon>
        <taxon>campanulids</taxon>
        <taxon>Aquifoliales</taxon>
        <taxon>Aquifoliaceae</taxon>
        <taxon>Ilex</taxon>
    </lineage>
</organism>
<name>A0ABC8QRZ9_9AQUA</name>
<feature type="non-terminal residue" evidence="1">
    <location>
        <position position="115"/>
    </location>
</feature>
<evidence type="ECO:0000313" key="2">
    <source>
        <dbReference type="Proteomes" id="UP001642360"/>
    </source>
</evidence>
<comment type="caution">
    <text evidence="1">The sequence shown here is derived from an EMBL/GenBank/DDBJ whole genome shotgun (WGS) entry which is preliminary data.</text>
</comment>
<evidence type="ECO:0000313" key="1">
    <source>
        <dbReference type="EMBL" id="CAK9135499.1"/>
    </source>
</evidence>